<proteinExistence type="predicted"/>
<evidence type="ECO:0000313" key="2">
    <source>
        <dbReference type="Proteomes" id="UP000310314"/>
    </source>
</evidence>
<keyword evidence="2" id="KW-1185">Reference proteome</keyword>
<protein>
    <submittedName>
        <fullName evidence="1">Uncharacterized protein</fullName>
    </submittedName>
</protein>
<gene>
    <name evidence="1" type="ORF">FEE95_20935</name>
</gene>
<name>A0A5S3PDX2_9FLAO</name>
<reference evidence="1 2" key="1">
    <citation type="submission" date="2019-05" db="EMBL/GenBank/DDBJ databases">
        <authorList>
            <person name="Zhang J.-Y."/>
            <person name="Feg X."/>
            <person name="Du Z.-J."/>
        </authorList>
    </citation>
    <scope>NUCLEOTIDE SEQUENCE [LARGE SCALE GENOMIC DNA]</scope>
    <source>
        <strain evidence="1 2">RZ26</strain>
    </source>
</reference>
<sequence length="224" mass="26373">MKTILLIIWFGIVSNAIFSQKIPDSVLISELKKNVLAYRIRTDFKLVEHGDNSTRIKTELLRLFPEKGEDLLLDVSNIPLRYPNPNIDLFEVTNFNYEFSRIGSDGEIEIVNNSKEYFDSKPKVDQLSRRMLIGINRKEKSIIYVSGYFYLTKISNDFDLDMNNPDSFIQFLRLKLFNYNMNDFSFVKQRKKYLLYKGYSKATSANYYIRVNKNDFDNLCVTKI</sequence>
<dbReference type="Proteomes" id="UP000310314">
    <property type="component" value="Unassembled WGS sequence"/>
</dbReference>
<dbReference type="RefSeq" id="WP_138659999.1">
    <property type="nucleotide sequence ID" value="NZ_VATY01000006.1"/>
</dbReference>
<dbReference type="AlphaFoldDB" id="A0A5S3PDX2"/>
<dbReference type="OrthoDB" id="684833at2"/>
<organism evidence="1 2">
    <name type="scientific">Maribacter algarum</name>
    <name type="common">ex Zhang et al. 2020</name>
    <dbReference type="NCBI Taxonomy" id="2578118"/>
    <lineage>
        <taxon>Bacteria</taxon>
        <taxon>Pseudomonadati</taxon>
        <taxon>Bacteroidota</taxon>
        <taxon>Flavobacteriia</taxon>
        <taxon>Flavobacteriales</taxon>
        <taxon>Flavobacteriaceae</taxon>
        <taxon>Maribacter</taxon>
    </lineage>
</organism>
<evidence type="ECO:0000313" key="1">
    <source>
        <dbReference type="EMBL" id="TMM52156.1"/>
    </source>
</evidence>
<dbReference type="EMBL" id="VATY01000006">
    <property type="protein sequence ID" value="TMM52156.1"/>
    <property type="molecule type" value="Genomic_DNA"/>
</dbReference>
<comment type="caution">
    <text evidence="1">The sequence shown here is derived from an EMBL/GenBank/DDBJ whole genome shotgun (WGS) entry which is preliminary data.</text>
</comment>
<accession>A0A5S3PDX2</accession>